<feature type="transmembrane region" description="Helical" evidence="5">
    <location>
        <begin position="55"/>
        <end position="73"/>
    </location>
</feature>
<dbReference type="OrthoDB" id="2585655at2759"/>
<dbReference type="InterPro" id="IPR036259">
    <property type="entry name" value="MFS_trans_sf"/>
</dbReference>
<dbReference type="HOGENOM" id="CLU_008455_8_5_1"/>
<dbReference type="GO" id="GO:0022857">
    <property type="term" value="F:transmembrane transporter activity"/>
    <property type="evidence" value="ECO:0007669"/>
    <property type="project" value="InterPro"/>
</dbReference>
<dbReference type="Pfam" id="PF07690">
    <property type="entry name" value="MFS_1"/>
    <property type="match status" value="1"/>
</dbReference>
<feature type="transmembrane region" description="Helical" evidence="5">
    <location>
        <begin position="212"/>
        <end position="231"/>
    </location>
</feature>
<evidence type="ECO:0000313" key="8">
    <source>
        <dbReference type="Proteomes" id="UP000015241"/>
    </source>
</evidence>
<accession>S8E6M3</accession>
<dbReference type="InterPro" id="IPR011701">
    <property type="entry name" value="MFS"/>
</dbReference>
<dbReference type="InParanoid" id="S8E6M3"/>
<feature type="transmembrane region" description="Helical" evidence="5">
    <location>
        <begin position="180"/>
        <end position="200"/>
    </location>
</feature>
<organism evidence="7 8">
    <name type="scientific">Fomitopsis schrenkii</name>
    <name type="common">Brown rot fungus</name>
    <dbReference type="NCBI Taxonomy" id="2126942"/>
    <lineage>
        <taxon>Eukaryota</taxon>
        <taxon>Fungi</taxon>
        <taxon>Dikarya</taxon>
        <taxon>Basidiomycota</taxon>
        <taxon>Agaricomycotina</taxon>
        <taxon>Agaricomycetes</taxon>
        <taxon>Polyporales</taxon>
        <taxon>Fomitopsis</taxon>
    </lineage>
</organism>
<feature type="transmembrane region" description="Helical" evidence="5">
    <location>
        <begin position="93"/>
        <end position="110"/>
    </location>
</feature>
<dbReference type="Proteomes" id="UP000015241">
    <property type="component" value="Unassembled WGS sequence"/>
</dbReference>
<comment type="subcellular location">
    <subcellularLocation>
        <location evidence="1">Membrane</location>
        <topology evidence="1">Multi-pass membrane protein</topology>
    </subcellularLocation>
</comment>
<reference evidence="7 8" key="1">
    <citation type="journal article" date="2012" name="Science">
        <title>The Paleozoic origin of enzymatic lignin decomposition reconstructed from 31 fungal genomes.</title>
        <authorList>
            <person name="Floudas D."/>
            <person name="Binder M."/>
            <person name="Riley R."/>
            <person name="Barry K."/>
            <person name="Blanchette R.A."/>
            <person name="Henrissat B."/>
            <person name="Martinez A.T."/>
            <person name="Otillar R."/>
            <person name="Spatafora J.W."/>
            <person name="Yadav J.S."/>
            <person name="Aerts A."/>
            <person name="Benoit I."/>
            <person name="Boyd A."/>
            <person name="Carlson A."/>
            <person name="Copeland A."/>
            <person name="Coutinho P.M."/>
            <person name="de Vries R.P."/>
            <person name="Ferreira P."/>
            <person name="Findley K."/>
            <person name="Foster B."/>
            <person name="Gaskell J."/>
            <person name="Glotzer D."/>
            <person name="Gorecki P."/>
            <person name="Heitman J."/>
            <person name="Hesse C."/>
            <person name="Hori C."/>
            <person name="Igarashi K."/>
            <person name="Jurgens J.A."/>
            <person name="Kallen N."/>
            <person name="Kersten P."/>
            <person name="Kohler A."/>
            <person name="Kuees U."/>
            <person name="Kumar T.K.A."/>
            <person name="Kuo A."/>
            <person name="LaButti K."/>
            <person name="Larrondo L.F."/>
            <person name="Lindquist E."/>
            <person name="Ling A."/>
            <person name="Lombard V."/>
            <person name="Lucas S."/>
            <person name="Lundell T."/>
            <person name="Martin R."/>
            <person name="McLaughlin D.J."/>
            <person name="Morgenstern I."/>
            <person name="Morin E."/>
            <person name="Murat C."/>
            <person name="Nagy L.G."/>
            <person name="Nolan M."/>
            <person name="Ohm R.A."/>
            <person name="Patyshakuliyeva A."/>
            <person name="Rokas A."/>
            <person name="Ruiz-Duenas F.J."/>
            <person name="Sabat G."/>
            <person name="Salamov A."/>
            <person name="Samejima M."/>
            <person name="Schmutz J."/>
            <person name="Slot J.C."/>
            <person name="St John F."/>
            <person name="Stenlid J."/>
            <person name="Sun H."/>
            <person name="Sun S."/>
            <person name="Syed K."/>
            <person name="Tsang A."/>
            <person name="Wiebenga A."/>
            <person name="Young D."/>
            <person name="Pisabarro A."/>
            <person name="Eastwood D.C."/>
            <person name="Martin F."/>
            <person name="Cullen D."/>
            <person name="Grigoriev I.V."/>
            <person name="Hibbett D.S."/>
        </authorList>
    </citation>
    <scope>NUCLEOTIDE SEQUENCE</scope>
    <source>
        <strain evidence="8">FP-58527</strain>
    </source>
</reference>
<evidence type="ECO:0000256" key="4">
    <source>
        <dbReference type="ARBA" id="ARBA00023136"/>
    </source>
</evidence>
<evidence type="ECO:0000256" key="2">
    <source>
        <dbReference type="ARBA" id="ARBA00022692"/>
    </source>
</evidence>
<feature type="transmembrane region" description="Helical" evidence="5">
    <location>
        <begin position="498"/>
        <end position="517"/>
    </location>
</feature>
<feature type="transmembrane region" description="Helical" evidence="5">
    <location>
        <begin position="467"/>
        <end position="486"/>
    </location>
</feature>
<keyword evidence="4 5" id="KW-0472">Membrane</keyword>
<evidence type="ECO:0000259" key="6">
    <source>
        <dbReference type="PROSITE" id="PS50850"/>
    </source>
</evidence>
<protein>
    <recommendedName>
        <fullName evidence="6">Major facilitator superfamily (MFS) profile domain-containing protein</fullName>
    </recommendedName>
</protein>
<feature type="domain" description="Major facilitator superfamily (MFS) profile" evidence="6">
    <location>
        <begin position="57"/>
        <end position="520"/>
    </location>
</feature>
<dbReference type="InterPro" id="IPR020846">
    <property type="entry name" value="MFS_dom"/>
</dbReference>
<gene>
    <name evidence="7" type="ORF">FOMPIDRAFT_55404</name>
</gene>
<dbReference type="SUPFAM" id="SSF103473">
    <property type="entry name" value="MFS general substrate transporter"/>
    <property type="match status" value="1"/>
</dbReference>
<feature type="transmembrane region" description="Helical" evidence="5">
    <location>
        <begin position="429"/>
        <end position="455"/>
    </location>
</feature>
<feature type="transmembrane region" description="Helical" evidence="5">
    <location>
        <begin position="122"/>
        <end position="141"/>
    </location>
</feature>
<sequence length="528" mass="57227">MATLEKQDSVIQIIQLRVDGADQKAAPPADPPLEVDIEHAIVQDDPRNWSKTRKYAVVGMVFAITLNATLSSNLLNPAISEIQADLHASGEKISHTIAVFILLEGFLPLVWSTISEFQGRKVVYLVSTSLCTVGCIAAALSKTIDVLLSMRCLQAIGVSAVLSVATPTLADLYEPAQRGTMVGIGSVCAVVLGPLLGPIVGGGLTQAFGWRAVFWFLAVFAVLCTIPLIFFPETYRRERSLTYQAALRKSRERENKKVEAAKDARQCALACPESPDDESSSEARSQCVETKVDNSSKPKEVKISLTDVDPIRPTINVLRCPNNVVIFLSSGLLDAFECSIVYTSSLTLAKVYGYDALKIGRVMLSFGFGALLGSLLGGRYSDYVLVKMTRARDGSNSSPEMRLRSNLYPMLFLPASVIAYGWVCEGHVHVSVVCVLLFLSGFLYITIWTITLSYIIDANSGRSSSALSANSCVLGLFGFIASEIALPLENSLGNGGLYSIWSGLIVIAELLVVLVLWKGRVWRERANA</sequence>
<dbReference type="GO" id="GO:0005886">
    <property type="term" value="C:plasma membrane"/>
    <property type="evidence" value="ECO:0007669"/>
    <property type="project" value="TreeGrafter"/>
</dbReference>
<keyword evidence="2 5" id="KW-0812">Transmembrane</keyword>
<dbReference type="PROSITE" id="PS50850">
    <property type="entry name" value="MFS"/>
    <property type="match status" value="1"/>
</dbReference>
<name>S8E6M3_FOMSC</name>
<evidence type="ECO:0000256" key="5">
    <source>
        <dbReference type="SAM" id="Phobius"/>
    </source>
</evidence>
<keyword evidence="3 5" id="KW-1133">Transmembrane helix</keyword>
<dbReference type="PANTHER" id="PTHR23502">
    <property type="entry name" value="MAJOR FACILITATOR SUPERFAMILY"/>
    <property type="match status" value="1"/>
</dbReference>
<feature type="transmembrane region" description="Helical" evidence="5">
    <location>
        <begin position="362"/>
        <end position="386"/>
    </location>
</feature>
<dbReference type="Gene3D" id="1.20.1250.20">
    <property type="entry name" value="MFS general substrate transporter like domains"/>
    <property type="match status" value="1"/>
</dbReference>
<feature type="transmembrane region" description="Helical" evidence="5">
    <location>
        <begin position="407"/>
        <end position="423"/>
    </location>
</feature>
<evidence type="ECO:0000256" key="3">
    <source>
        <dbReference type="ARBA" id="ARBA00022989"/>
    </source>
</evidence>
<dbReference type="STRING" id="743788.S8E6M3"/>
<dbReference type="Gene3D" id="1.20.1720.10">
    <property type="entry name" value="Multidrug resistance protein D"/>
    <property type="match status" value="1"/>
</dbReference>
<evidence type="ECO:0000313" key="7">
    <source>
        <dbReference type="EMBL" id="EPT00293.1"/>
    </source>
</evidence>
<evidence type="ECO:0000256" key="1">
    <source>
        <dbReference type="ARBA" id="ARBA00004141"/>
    </source>
</evidence>
<feature type="transmembrane region" description="Helical" evidence="5">
    <location>
        <begin position="153"/>
        <end position="173"/>
    </location>
</feature>
<dbReference type="eggNOG" id="KOG0255">
    <property type="taxonomic scope" value="Eukaryota"/>
</dbReference>
<proteinExistence type="predicted"/>
<feature type="transmembrane region" description="Helical" evidence="5">
    <location>
        <begin position="324"/>
        <end position="342"/>
    </location>
</feature>
<dbReference type="AlphaFoldDB" id="S8E6M3"/>
<keyword evidence="8" id="KW-1185">Reference proteome</keyword>
<dbReference type="EMBL" id="KE504150">
    <property type="protein sequence ID" value="EPT00293.1"/>
    <property type="molecule type" value="Genomic_DNA"/>
</dbReference>
<dbReference type="PANTHER" id="PTHR23502:SF5">
    <property type="entry name" value="QUINIDINE RESISTANCE PROTEIN 3"/>
    <property type="match status" value="1"/>
</dbReference>